<gene>
    <name evidence="7" type="primary">LOC108043346</name>
    <name evidence="5" type="synonym">108043346</name>
</gene>
<dbReference type="Pfam" id="PF00106">
    <property type="entry name" value="adh_short"/>
    <property type="match status" value="1"/>
</dbReference>
<dbReference type="InterPro" id="IPR002347">
    <property type="entry name" value="SDR_fam"/>
</dbReference>
<evidence type="ECO:0000256" key="4">
    <source>
        <dbReference type="RuleBase" id="RU000363"/>
    </source>
</evidence>
<dbReference type="PROSITE" id="PS00061">
    <property type="entry name" value="ADH_SHORT"/>
    <property type="match status" value="1"/>
</dbReference>
<evidence type="ECO:0000256" key="3">
    <source>
        <dbReference type="ARBA" id="ARBA00072358"/>
    </source>
</evidence>
<proteinExistence type="inferred from homology"/>
<dbReference type="PRINTS" id="PR00080">
    <property type="entry name" value="SDRFAMILY"/>
</dbReference>
<protein>
    <recommendedName>
        <fullName evidence="3">Fat body protein 2</fullName>
    </recommendedName>
</protein>
<dbReference type="PRINTS" id="PR01167">
    <property type="entry name" value="INSADHFAMILY"/>
</dbReference>
<evidence type="ECO:0000313" key="5">
    <source>
        <dbReference type="EnsemblMetazoa" id="XP_016977504.1"/>
    </source>
</evidence>
<accession>A0A6P4ELP6</accession>
<dbReference type="SUPFAM" id="SSF51735">
    <property type="entry name" value="NAD(P)-binding Rossmann-fold domains"/>
    <property type="match status" value="1"/>
</dbReference>
<dbReference type="FunFam" id="3.40.50.720:FF:000149">
    <property type="entry name" value="15-hydroxyprostaglandin dehydrogenase [NAD(+)]"/>
    <property type="match status" value="1"/>
</dbReference>
<dbReference type="PANTHER" id="PTHR44229">
    <property type="entry name" value="15-HYDROXYPROSTAGLANDIN DEHYDROGENASE [NAD(+)]"/>
    <property type="match status" value="1"/>
</dbReference>
<organism evidence="7">
    <name type="scientific">Drosophila rhopaloa</name>
    <name type="common">Fruit fly</name>
    <dbReference type="NCBI Taxonomy" id="1041015"/>
    <lineage>
        <taxon>Eukaryota</taxon>
        <taxon>Metazoa</taxon>
        <taxon>Ecdysozoa</taxon>
        <taxon>Arthropoda</taxon>
        <taxon>Hexapoda</taxon>
        <taxon>Insecta</taxon>
        <taxon>Pterygota</taxon>
        <taxon>Neoptera</taxon>
        <taxon>Endopterygota</taxon>
        <taxon>Diptera</taxon>
        <taxon>Brachycera</taxon>
        <taxon>Muscomorpha</taxon>
        <taxon>Ephydroidea</taxon>
        <taxon>Drosophilidae</taxon>
        <taxon>Drosophila</taxon>
        <taxon>Sophophora</taxon>
    </lineage>
</organism>
<comment type="similarity">
    <text evidence="1 4">Belongs to the short-chain dehydrogenases/reductases (SDR) family.</text>
</comment>
<dbReference type="EnsemblMetazoa" id="XM_017122015.2">
    <property type="protein sequence ID" value="XP_016977504.1"/>
    <property type="gene ID" value="LOC108043346"/>
</dbReference>
<dbReference type="PANTHER" id="PTHR44229:SF8">
    <property type="entry name" value="ALCOHOL DEHYDROGENASE-RELATED"/>
    <property type="match status" value="1"/>
</dbReference>
<name>A0A6P4ELP6_DRORH</name>
<sequence>MKPQGIHPTTTNISQPKMSFRGKNAVVTGGAGGIGLQVSKQLLAAGAAKVAIIDLQDNLEEFVKLRAAHPTQSVMIVKMDVANKKGVEATYEEIAKTFGNIDIVVNVAGIFNDKDVQRTLLVNLGGIINSTLSALPYMGKDNGGKGGIVVNMSSVVGLDPMFIIPVYGATKAGIINFTRCLANEKYYQRSGIKFVTVCPGATMTDMFTNFTEKIIFPETSDETYRILDRLNKQSAADVSRCILNVLEKDKNGAVYVIEGKRVFPLEMKPQWTGKEQAL</sequence>
<keyword evidence="2" id="KW-0560">Oxidoreductase</keyword>
<dbReference type="Proteomes" id="UP001652680">
    <property type="component" value="Unassembled WGS sequence"/>
</dbReference>
<dbReference type="OrthoDB" id="417891at2759"/>
<dbReference type="GeneID" id="108043346"/>
<reference evidence="5" key="3">
    <citation type="submission" date="2025-05" db="UniProtKB">
        <authorList>
            <consortium name="EnsemblMetazoa"/>
        </authorList>
    </citation>
    <scope>IDENTIFICATION</scope>
</reference>
<evidence type="ECO:0000313" key="7">
    <source>
        <dbReference type="RefSeq" id="XP_016977504.1"/>
    </source>
</evidence>
<evidence type="ECO:0000256" key="2">
    <source>
        <dbReference type="ARBA" id="ARBA00023002"/>
    </source>
</evidence>
<reference evidence="7" key="2">
    <citation type="submission" date="2025-04" db="UniProtKB">
        <authorList>
            <consortium name="RefSeq"/>
        </authorList>
    </citation>
    <scope>IDENTIFICATION</scope>
</reference>
<dbReference type="RefSeq" id="XP_016977504.1">
    <property type="nucleotide sequence ID" value="XM_017122015.1"/>
</dbReference>
<dbReference type="InterPro" id="IPR036291">
    <property type="entry name" value="NAD(P)-bd_dom_sf"/>
</dbReference>
<dbReference type="InterPro" id="IPR020904">
    <property type="entry name" value="Sc_DH/Rdtase_CS"/>
</dbReference>
<reference evidence="6" key="1">
    <citation type="journal article" date="2021" name="Elife">
        <title>Highly contiguous assemblies of 101 drosophilid genomes.</title>
        <authorList>
            <person name="Kim B.Y."/>
            <person name="Wang J.R."/>
            <person name="Miller D.E."/>
            <person name="Barmina O."/>
            <person name="Delaney E."/>
            <person name="Thompson A."/>
            <person name="Comeault A.A."/>
            <person name="Peede D."/>
            <person name="D'Agostino E.R."/>
            <person name="Pelaez J."/>
            <person name="Aguilar J.M."/>
            <person name="Haji D."/>
            <person name="Matsunaga T."/>
            <person name="Armstrong E.E."/>
            <person name="Zych M."/>
            <person name="Ogawa Y."/>
            <person name="Stamenkovic-Radak M."/>
            <person name="Jelic M."/>
            <person name="Veselinovic M.S."/>
            <person name="Tanaskovic M."/>
            <person name="Eric P."/>
            <person name="Gao J.J."/>
            <person name="Katoh T.K."/>
            <person name="Toda M.J."/>
            <person name="Watabe H."/>
            <person name="Watada M."/>
            <person name="Davis J.S."/>
            <person name="Moyle L.C."/>
            <person name="Manoli G."/>
            <person name="Bertolini E."/>
            <person name="Kostal V."/>
            <person name="Hawley R.S."/>
            <person name="Takahashi A."/>
            <person name="Jones C.D."/>
            <person name="Price D.K."/>
            <person name="Whiteman N."/>
            <person name="Kopp A."/>
            <person name="Matute D.R."/>
            <person name="Petrov D.A."/>
        </authorList>
    </citation>
    <scope>NUCLEOTIDE SEQUENCE [LARGE SCALE GENOMIC DNA]</scope>
</reference>
<dbReference type="GO" id="GO:0016616">
    <property type="term" value="F:oxidoreductase activity, acting on the CH-OH group of donors, NAD or NADP as acceptor"/>
    <property type="evidence" value="ECO:0007669"/>
    <property type="project" value="TreeGrafter"/>
</dbReference>
<dbReference type="GO" id="GO:0005737">
    <property type="term" value="C:cytoplasm"/>
    <property type="evidence" value="ECO:0007669"/>
    <property type="project" value="TreeGrafter"/>
</dbReference>
<evidence type="ECO:0000256" key="1">
    <source>
        <dbReference type="ARBA" id="ARBA00006484"/>
    </source>
</evidence>
<evidence type="ECO:0000313" key="6">
    <source>
        <dbReference type="Proteomes" id="UP001652680"/>
    </source>
</evidence>
<dbReference type="AlphaFoldDB" id="A0A6P4ELP6"/>
<dbReference type="Gene3D" id="3.40.50.720">
    <property type="entry name" value="NAD(P)-binding Rossmann-like Domain"/>
    <property type="match status" value="1"/>
</dbReference>
<keyword evidence="6" id="KW-1185">Reference proteome</keyword>
<dbReference type="OMA" id="RSHVICP"/>